<dbReference type="EMBL" id="NMUH01000174">
    <property type="protein sequence ID" value="MQL73608.1"/>
    <property type="molecule type" value="Genomic_DNA"/>
</dbReference>
<dbReference type="AlphaFoldDB" id="A0A843TPR2"/>
<comment type="caution">
    <text evidence="2">The sequence shown here is derived from an EMBL/GenBank/DDBJ whole genome shotgun (WGS) entry which is preliminary data.</text>
</comment>
<keyword evidence="1" id="KW-0472">Membrane</keyword>
<sequence>RDSLSQEFVARRLWWLFVTPCVARSVRCERERLYRSLRIRGWQRDLRGPWQGGRVIIVVACFPIGSECELQESVAAVAGCVCCKRGCWFARAAVRFIVGMLVRVGVSRRLREPTCGVAFTGAGLWYVEPVEDGVFARAKQMLVCYVAPLVEHCDTCLWLLSALFWLVVSSGGVLPEFFSIGSGGKLLVVVLVRVSLSGTVSVLVDVFRCVISSSACLPLVKFPFVLPCRRALANGCLASVVGVWLAVPLIAVLRAVATFVVKVPPLELI</sequence>
<evidence type="ECO:0000313" key="2">
    <source>
        <dbReference type="EMBL" id="MQL73608.1"/>
    </source>
</evidence>
<feature type="transmembrane region" description="Helical" evidence="1">
    <location>
        <begin position="240"/>
        <end position="261"/>
    </location>
</feature>
<reference evidence="2" key="1">
    <citation type="submission" date="2017-07" db="EMBL/GenBank/DDBJ databases">
        <title>Taro Niue Genome Assembly and Annotation.</title>
        <authorList>
            <person name="Atibalentja N."/>
            <person name="Keating K."/>
            <person name="Fields C.J."/>
        </authorList>
    </citation>
    <scope>NUCLEOTIDE SEQUENCE</scope>
    <source>
        <strain evidence="2">Niue_2</strain>
        <tissue evidence="2">Leaf</tissue>
    </source>
</reference>
<keyword evidence="3" id="KW-1185">Reference proteome</keyword>
<organism evidence="2 3">
    <name type="scientific">Colocasia esculenta</name>
    <name type="common">Wild taro</name>
    <name type="synonym">Arum esculentum</name>
    <dbReference type="NCBI Taxonomy" id="4460"/>
    <lineage>
        <taxon>Eukaryota</taxon>
        <taxon>Viridiplantae</taxon>
        <taxon>Streptophyta</taxon>
        <taxon>Embryophyta</taxon>
        <taxon>Tracheophyta</taxon>
        <taxon>Spermatophyta</taxon>
        <taxon>Magnoliopsida</taxon>
        <taxon>Liliopsida</taxon>
        <taxon>Araceae</taxon>
        <taxon>Aroideae</taxon>
        <taxon>Colocasieae</taxon>
        <taxon>Colocasia</taxon>
    </lineage>
</organism>
<keyword evidence="1" id="KW-0812">Transmembrane</keyword>
<proteinExistence type="predicted"/>
<name>A0A843TPR2_COLES</name>
<evidence type="ECO:0000313" key="3">
    <source>
        <dbReference type="Proteomes" id="UP000652761"/>
    </source>
</evidence>
<accession>A0A843TPR2</accession>
<protein>
    <submittedName>
        <fullName evidence="2">Uncharacterized protein</fullName>
    </submittedName>
</protein>
<keyword evidence="1" id="KW-1133">Transmembrane helix</keyword>
<evidence type="ECO:0000256" key="1">
    <source>
        <dbReference type="SAM" id="Phobius"/>
    </source>
</evidence>
<gene>
    <name evidence="2" type="ORF">Taro_005962</name>
</gene>
<feature type="non-terminal residue" evidence="2">
    <location>
        <position position="1"/>
    </location>
</feature>
<dbReference type="Proteomes" id="UP000652761">
    <property type="component" value="Unassembled WGS sequence"/>
</dbReference>